<dbReference type="EMBL" id="MNXQ01000045">
    <property type="protein sequence ID" value="OIP03210.1"/>
    <property type="molecule type" value="Genomic_DNA"/>
</dbReference>
<dbReference type="InterPro" id="IPR042184">
    <property type="entry name" value="YqeY/Aim41_N"/>
</dbReference>
<dbReference type="GO" id="GO:0016884">
    <property type="term" value="F:carbon-nitrogen ligase activity, with glutamine as amido-N-donor"/>
    <property type="evidence" value="ECO:0007669"/>
    <property type="project" value="InterPro"/>
</dbReference>
<reference evidence="1 2" key="1">
    <citation type="journal article" date="2016" name="Environ. Microbiol.">
        <title>Genomic resolution of a cold subsurface aquifer community provides metabolic insights for novel microbes adapted to high CO concentrations.</title>
        <authorList>
            <person name="Probst A.J."/>
            <person name="Castelle C.J."/>
            <person name="Singh A."/>
            <person name="Brown C.T."/>
            <person name="Anantharaman K."/>
            <person name="Sharon I."/>
            <person name="Hug L.A."/>
            <person name="Burstein D."/>
            <person name="Emerson J.B."/>
            <person name="Thomas B.C."/>
            <person name="Banfield J.F."/>
        </authorList>
    </citation>
    <scope>NUCLEOTIDE SEQUENCE [LARGE SCALE GENOMIC DNA]</scope>
    <source>
        <strain evidence="1">CG2_30_44_31</strain>
    </source>
</reference>
<dbReference type="Proteomes" id="UP000183605">
    <property type="component" value="Unassembled WGS sequence"/>
</dbReference>
<dbReference type="PANTHER" id="PTHR28055:SF1">
    <property type="entry name" value="ALTERED INHERITANCE OF MITOCHONDRIA PROTEIN 41, MITOCHONDRIAL"/>
    <property type="match status" value="1"/>
</dbReference>
<sequence length="93" mass="10914">MAQTKTIEQDLTTAMKQRDSLRVSTLRMVLAALKNEQIAKRRLLSSQEEIQVLQKEVKKRQDAIEWYKRGGRQELVDKETKEAEIVKEYLPLI</sequence>
<protein>
    <recommendedName>
        <fullName evidence="3">Glutamyl-tRNA amidotransferase</fullName>
    </recommendedName>
</protein>
<dbReference type="Gene3D" id="1.10.1510.10">
    <property type="entry name" value="Uncharacterised protein YqeY/AIM41 PF09424, N-terminal domain"/>
    <property type="match status" value="1"/>
</dbReference>
<organism evidence="1 2">
    <name type="scientific">Candidatus Beckwithbacteria bacterium CG2_30_44_31</name>
    <dbReference type="NCBI Taxonomy" id="1805035"/>
    <lineage>
        <taxon>Bacteria</taxon>
        <taxon>Candidatus Beckwithiibacteriota</taxon>
    </lineage>
</organism>
<evidence type="ECO:0000313" key="2">
    <source>
        <dbReference type="Proteomes" id="UP000183605"/>
    </source>
</evidence>
<evidence type="ECO:0000313" key="1">
    <source>
        <dbReference type="EMBL" id="OIP03210.1"/>
    </source>
</evidence>
<gene>
    <name evidence="1" type="ORF">AUK18_02480</name>
</gene>
<dbReference type="InterPro" id="IPR003789">
    <property type="entry name" value="Asn/Gln_tRNA_amidoTrase-B-like"/>
</dbReference>
<accession>A0A1J5B5E0</accession>
<comment type="caution">
    <text evidence="1">The sequence shown here is derived from an EMBL/GenBank/DDBJ whole genome shotgun (WGS) entry which is preliminary data.</text>
</comment>
<dbReference type="PANTHER" id="PTHR28055">
    <property type="entry name" value="ALTERED INHERITANCE OF MITOCHONDRIA PROTEIN 41, MITOCHONDRIAL"/>
    <property type="match status" value="1"/>
</dbReference>
<name>A0A1J5B5E0_9BACT</name>
<dbReference type="Pfam" id="PF09424">
    <property type="entry name" value="YqeY"/>
    <property type="match status" value="1"/>
</dbReference>
<evidence type="ECO:0008006" key="3">
    <source>
        <dbReference type="Google" id="ProtNLM"/>
    </source>
</evidence>
<dbReference type="AlphaFoldDB" id="A0A1J5B5E0"/>
<dbReference type="SUPFAM" id="SSF89095">
    <property type="entry name" value="GatB/YqeY motif"/>
    <property type="match status" value="1"/>
</dbReference>
<dbReference type="InterPro" id="IPR019004">
    <property type="entry name" value="YqeY/Aim41"/>
</dbReference>
<proteinExistence type="predicted"/>